<reference evidence="1" key="2">
    <citation type="submission" date="2023-08" db="EMBL/GenBank/DDBJ databases">
        <title>Nitrogen cycling bacteria in agricultural field soils.</title>
        <authorList>
            <person name="Jang J."/>
        </authorList>
    </citation>
    <scope>NUCLEOTIDE SEQUENCE</scope>
    <source>
        <strain evidence="1">PS3-36</strain>
    </source>
</reference>
<reference evidence="2 3" key="1">
    <citation type="submission" date="2019-03" db="EMBL/GenBank/DDBJ databases">
        <title>Bacillus niacini sp. nov. a Nicotinate-Metabolizing Mesophile Isolated from Soil.</title>
        <authorList>
            <person name="Zhang G."/>
        </authorList>
    </citation>
    <scope>NUCLEOTIDE SEQUENCE [LARGE SCALE GENOMIC DNA]</scope>
    <source>
        <strain evidence="2 3">WN066</strain>
    </source>
</reference>
<name>A0A4R5VSD3_9BACI</name>
<dbReference type="Proteomes" id="UP000295132">
    <property type="component" value="Unassembled WGS sequence"/>
</dbReference>
<sequence length="111" mass="13377">MQTQKNKSSAGFFSKTNQSKFFETSQYLNLPDLQFFIWCNQKYKVNRGVYNTIDQWFYEYGIVNIHYRRIQLLAFLDFLKDKILEKDKQKFIRFGHGGLAKSLNEFINDLR</sequence>
<accession>A0A4R5VSD3</accession>
<dbReference type="EMBL" id="SMYO01000006">
    <property type="protein sequence ID" value="TDK60750.1"/>
    <property type="molecule type" value="Genomic_DNA"/>
</dbReference>
<keyword evidence="4" id="KW-1185">Reference proteome</keyword>
<protein>
    <submittedName>
        <fullName evidence="2">Uncharacterized protein</fullName>
    </submittedName>
</protein>
<evidence type="ECO:0000313" key="4">
    <source>
        <dbReference type="Proteomes" id="UP001178888"/>
    </source>
</evidence>
<organism evidence="2 3">
    <name type="scientific">Bacillus salipaludis</name>
    <dbReference type="NCBI Taxonomy" id="2547811"/>
    <lineage>
        <taxon>Bacteria</taxon>
        <taxon>Bacillati</taxon>
        <taxon>Bacillota</taxon>
        <taxon>Bacilli</taxon>
        <taxon>Bacillales</taxon>
        <taxon>Bacillaceae</taxon>
        <taxon>Bacillus</taxon>
    </lineage>
</organism>
<dbReference type="EMBL" id="JAVGVR010000001">
    <property type="protein sequence ID" value="MDQ6598705.1"/>
    <property type="molecule type" value="Genomic_DNA"/>
</dbReference>
<proteinExistence type="predicted"/>
<evidence type="ECO:0000313" key="2">
    <source>
        <dbReference type="EMBL" id="TDK60750.1"/>
    </source>
</evidence>
<dbReference type="AlphaFoldDB" id="A0A4R5VSD3"/>
<evidence type="ECO:0000313" key="3">
    <source>
        <dbReference type="Proteomes" id="UP000295132"/>
    </source>
</evidence>
<gene>
    <name evidence="2" type="ORF">E2K98_13555</name>
    <name evidence="1" type="ORF">RCG21_20465</name>
</gene>
<evidence type="ECO:0000313" key="1">
    <source>
        <dbReference type="EMBL" id="MDQ6598705.1"/>
    </source>
</evidence>
<dbReference type="RefSeq" id="WP_133334905.1">
    <property type="nucleotide sequence ID" value="NZ_JAVGVR010000001.1"/>
</dbReference>
<comment type="caution">
    <text evidence="2">The sequence shown here is derived from an EMBL/GenBank/DDBJ whole genome shotgun (WGS) entry which is preliminary data.</text>
</comment>
<dbReference type="Proteomes" id="UP001178888">
    <property type="component" value="Unassembled WGS sequence"/>
</dbReference>